<accession>A0A0G3GYT6</accession>
<dbReference type="InterPro" id="IPR050275">
    <property type="entry name" value="PGM_Phosphatase"/>
</dbReference>
<gene>
    <name evidence="1" type="ORF">CMUST_01720</name>
</gene>
<organism evidence="1 2">
    <name type="scientific">Corynebacterium mustelae</name>
    <dbReference type="NCBI Taxonomy" id="571915"/>
    <lineage>
        <taxon>Bacteria</taxon>
        <taxon>Bacillati</taxon>
        <taxon>Actinomycetota</taxon>
        <taxon>Actinomycetes</taxon>
        <taxon>Mycobacteriales</taxon>
        <taxon>Corynebacteriaceae</taxon>
        <taxon>Corynebacterium</taxon>
    </lineage>
</organism>
<dbReference type="KEGG" id="cmv:CMUST_01720"/>
<keyword evidence="2" id="KW-1185">Reference proteome</keyword>
<evidence type="ECO:0000313" key="1">
    <source>
        <dbReference type="EMBL" id="AKK04693.1"/>
    </source>
</evidence>
<dbReference type="PATRIC" id="fig|571915.4.peg.364"/>
<evidence type="ECO:0000313" key="2">
    <source>
        <dbReference type="Proteomes" id="UP000035199"/>
    </source>
</evidence>
<proteinExistence type="predicted"/>
<dbReference type="Pfam" id="PF00300">
    <property type="entry name" value="His_Phos_1"/>
    <property type="match status" value="1"/>
</dbReference>
<dbReference type="OrthoDB" id="3215466at2"/>
<reference evidence="1 2" key="1">
    <citation type="journal article" date="2015" name="Genome Announc.">
        <title>Complete Genome Sequence of the Type Strain Corynebacterium mustelae DSM 45274, Isolated from Various Tissues of a Male Ferret with Lethal Sepsis.</title>
        <authorList>
            <person name="Ruckert C."/>
            <person name="Eimer J."/>
            <person name="Winkler A."/>
            <person name="Tauch A."/>
        </authorList>
    </citation>
    <scope>NUCLEOTIDE SEQUENCE [LARGE SCALE GENOMIC DNA]</scope>
    <source>
        <strain evidence="1 2">DSM 45274</strain>
    </source>
</reference>
<dbReference type="Proteomes" id="UP000035199">
    <property type="component" value="Chromosome"/>
</dbReference>
<dbReference type="PANTHER" id="PTHR48100:SF51">
    <property type="entry name" value="PHOSPHOGLYCERATE MUTASE"/>
    <property type="match status" value="1"/>
</dbReference>
<protein>
    <submittedName>
        <fullName evidence="1">Fructose-2,6-bisphosphatase</fullName>
    </submittedName>
</protein>
<dbReference type="SMART" id="SM00855">
    <property type="entry name" value="PGAM"/>
    <property type="match status" value="1"/>
</dbReference>
<dbReference type="InterPro" id="IPR029033">
    <property type="entry name" value="His_PPase_superfam"/>
</dbReference>
<reference evidence="2" key="2">
    <citation type="submission" date="2015-05" db="EMBL/GenBank/DDBJ databases">
        <title>Complete genome sequence of Corynebacterium mustelae DSM 45274, isolated from various tissues of a male ferret with lethal sepsis.</title>
        <authorList>
            <person name="Ruckert C."/>
            <person name="Albersmeier A."/>
            <person name="Winkler A."/>
            <person name="Tauch A."/>
        </authorList>
    </citation>
    <scope>NUCLEOTIDE SEQUENCE [LARGE SCALE GENOMIC DNA]</scope>
    <source>
        <strain evidence="2">DSM 45274</strain>
    </source>
</reference>
<name>A0A0G3GYT6_9CORY</name>
<dbReference type="GO" id="GO:0016791">
    <property type="term" value="F:phosphatase activity"/>
    <property type="evidence" value="ECO:0007669"/>
    <property type="project" value="TreeGrafter"/>
</dbReference>
<dbReference type="GO" id="GO:0005737">
    <property type="term" value="C:cytoplasm"/>
    <property type="evidence" value="ECO:0007669"/>
    <property type="project" value="TreeGrafter"/>
</dbReference>
<dbReference type="PANTHER" id="PTHR48100">
    <property type="entry name" value="BROAD-SPECIFICITY PHOSPHATASE YOR283W-RELATED"/>
    <property type="match status" value="1"/>
</dbReference>
<sequence length="202" mass="22509">MSTTIIHLVRHGEVYNPDRILYGRIPDYHLSARGESMAAKTAQAFVGHDVALVKSSPLERAQETAAPIADVTGCEVVIDDRLLEAGNRFEGLRVRSWRSQLWNPVRWPLMWNPALPSWGEYYIDIADRMMAVIAEVRSQVAGREAVLVSHQLPIVCVQRTVLGKSLAHNPATRICDLASVTSLVFDGADLVDYRYSEPAQDI</sequence>
<dbReference type="SUPFAM" id="SSF53254">
    <property type="entry name" value="Phosphoglycerate mutase-like"/>
    <property type="match status" value="1"/>
</dbReference>
<dbReference type="STRING" id="571915.CMUST_01720"/>
<dbReference type="InterPro" id="IPR013078">
    <property type="entry name" value="His_Pase_superF_clade-1"/>
</dbReference>
<dbReference type="EMBL" id="CP011542">
    <property type="protein sequence ID" value="AKK04693.1"/>
    <property type="molecule type" value="Genomic_DNA"/>
</dbReference>
<dbReference type="AlphaFoldDB" id="A0A0G3GYT6"/>
<dbReference type="Gene3D" id="3.40.50.1240">
    <property type="entry name" value="Phosphoglycerate mutase-like"/>
    <property type="match status" value="1"/>
</dbReference>
<dbReference type="CDD" id="cd07067">
    <property type="entry name" value="HP_PGM_like"/>
    <property type="match status" value="1"/>
</dbReference>
<dbReference type="RefSeq" id="WP_047261064.1">
    <property type="nucleotide sequence ID" value="NZ_CP011542.1"/>
</dbReference>